<keyword evidence="1" id="KW-0678">Repressor</keyword>
<dbReference type="SUPFAM" id="SSF47413">
    <property type="entry name" value="lambda repressor-like DNA-binding domains"/>
    <property type="match status" value="1"/>
</dbReference>
<dbReference type="PROSITE" id="PS00356">
    <property type="entry name" value="HTH_LACI_1"/>
    <property type="match status" value="1"/>
</dbReference>
<name>A0ABN2J5B6_9ACTN</name>
<evidence type="ECO:0000259" key="5">
    <source>
        <dbReference type="PROSITE" id="PS50932"/>
    </source>
</evidence>
<accession>A0ABN2J5B6</accession>
<dbReference type="InterPro" id="IPR028082">
    <property type="entry name" value="Peripla_BP_I"/>
</dbReference>
<feature type="domain" description="HTH lacI-type" evidence="5">
    <location>
        <begin position="10"/>
        <end position="64"/>
    </location>
</feature>
<dbReference type="SMART" id="SM00354">
    <property type="entry name" value="HTH_LACI"/>
    <property type="match status" value="1"/>
</dbReference>
<dbReference type="CDD" id="cd06267">
    <property type="entry name" value="PBP1_LacI_sugar_binding-like"/>
    <property type="match status" value="1"/>
</dbReference>
<sequence>MPANGRSRRITIDDVARSAGVSRQTVSRAVNDKPEIDPATRERVLLVAESMGYRPSRFARGMVGPGLTTLGLVIADVLNPFFPEVVSGVLAAADERGWQVAVYSTGSALERETAVAETVVNHVDACIAFLLDPGAIELIRRSGMPFVLLDNEHRPPAVSGGRIDFASGMRQVVGHLVERGHRRIAMLDDRGRPDAGDRGTRHSLFLGTAAELGLPADESWVFPAANSLDGGAAAMEDVLDTGFGATAVLAYNDLIAIGAMRRARDRGVRVPEDCAFVGCDGLTLSRLVDPPLTTLTVDKELLGRTAVRQVAAQMTGAGTGETVIEPRLVIRASS</sequence>
<evidence type="ECO:0000256" key="2">
    <source>
        <dbReference type="ARBA" id="ARBA00023015"/>
    </source>
</evidence>
<evidence type="ECO:0000313" key="6">
    <source>
        <dbReference type="EMBL" id="GAA1718299.1"/>
    </source>
</evidence>
<organism evidence="6 7">
    <name type="scientific">Streptomyces yatensis</name>
    <dbReference type="NCBI Taxonomy" id="155177"/>
    <lineage>
        <taxon>Bacteria</taxon>
        <taxon>Bacillati</taxon>
        <taxon>Actinomycetota</taxon>
        <taxon>Actinomycetes</taxon>
        <taxon>Kitasatosporales</taxon>
        <taxon>Streptomycetaceae</taxon>
        <taxon>Streptomyces</taxon>
        <taxon>Streptomyces violaceusniger group</taxon>
    </lineage>
</organism>
<dbReference type="InterPro" id="IPR010982">
    <property type="entry name" value="Lambda_DNA-bd_dom_sf"/>
</dbReference>
<dbReference type="PROSITE" id="PS50932">
    <property type="entry name" value="HTH_LACI_2"/>
    <property type="match status" value="1"/>
</dbReference>
<keyword evidence="7" id="KW-1185">Reference proteome</keyword>
<proteinExistence type="predicted"/>
<evidence type="ECO:0000256" key="3">
    <source>
        <dbReference type="ARBA" id="ARBA00023125"/>
    </source>
</evidence>
<comment type="caution">
    <text evidence="6">The sequence shown here is derived from an EMBL/GenBank/DDBJ whole genome shotgun (WGS) entry which is preliminary data.</text>
</comment>
<evidence type="ECO:0000256" key="1">
    <source>
        <dbReference type="ARBA" id="ARBA00022491"/>
    </source>
</evidence>
<reference evidence="6 7" key="1">
    <citation type="journal article" date="2019" name="Int. J. Syst. Evol. Microbiol.">
        <title>The Global Catalogue of Microorganisms (GCM) 10K type strain sequencing project: providing services to taxonomists for standard genome sequencing and annotation.</title>
        <authorList>
            <consortium name="The Broad Institute Genomics Platform"/>
            <consortium name="The Broad Institute Genome Sequencing Center for Infectious Disease"/>
            <person name="Wu L."/>
            <person name="Ma J."/>
        </authorList>
    </citation>
    <scope>NUCLEOTIDE SEQUENCE [LARGE SCALE GENOMIC DNA]</scope>
    <source>
        <strain evidence="6 7">JCM 13244</strain>
    </source>
</reference>
<dbReference type="InterPro" id="IPR046335">
    <property type="entry name" value="LacI/GalR-like_sensor"/>
</dbReference>
<keyword evidence="2" id="KW-0805">Transcription regulation</keyword>
<dbReference type="RefSeq" id="WP_211126687.1">
    <property type="nucleotide sequence ID" value="NZ_BAAALR010000084.1"/>
</dbReference>
<dbReference type="Pfam" id="PF00356">
    <property type="entry name" value="LacI"/>
    <property type="match status" value="1"/>
</dbReference>
<dbReference type="PRINTS" id="PR00036">
    <property type="entry name" value="HTHLACI"/>
</dbReference>
<dbReference type="Proteomes" id="UP001499947">
    <property type="component" value="Unassembled WGS sequence"/>
</dbReference>
<dbReference type="Gene3D" id="1.10.260.40">
    <property type="entry name" value="lambda repressor-like DNA-binding domains"/>
    <property type="match status" value="1"/>
</dbReference>
<dbReference type="InterPro" id="IPR000843">
    <property type="entry name" value="HTH_LacI"/>
</dbReference>
<dbReference type="GO" id="GO:0003677">
    <property type="term" value="F:DNA binding"/>
    <property type="evidence" value="ECO:0007669"/>
    <property type="project" value="UniProtKB-KW"/>
</dbReference>
<dbReference type="EMBL" id="BAAALR010000084">
    <property type="protein sequence ID" value="GAA1718299.1"/>
    <property type="molecule type" value="Genomic_DNA"/>
</dbReference>
<dbReference type="CDD" id="cd01392">
    <property type="entry name" value="HTH_LacI"/>
    <property type="match status" value="1"/>
</dbReference>
<gene>
    <name evidence="6" type="ORF">GCM10009680_69660</name>
</gene>
<keyword evidence="4" id="KW-0804">Transcription</keyword>
<dbReference type="SUPFAM" id="SSF53822">
    <property type="entry name" value="Periplasmic binding protein-like I"/>
    <property type="match status" value="1"/>
</dbReference>
<dbReference type="Gene3D" id="3.40.50.2300">
    <property type="match status" value="2"/>
</dbReference>
<protein>
    <submittedName>
        <fullName evidence="6">LacI family DNA-binding transcriptional regulator</fullName>
    </submittedName>
</protein>
<evidence type="ECO:0000256" key="4">
    <source>
        <dbReference type="ARBA" id="ARBA00023163"/>
    </source>
</evidence>
<keyword evidence="3 6" id="KW-0238">DNA-binding</keyword>
<dbReference type="PANTHER" id="PTHR30146">
    <property type="entry name" value="LACI-RELATED TRANSCRIPTIONAL REPRESSOR"/>
    <property type="match status" value="1"/>
</dbReference>
<dbReference type="PANTHER" id="PTHR30146:SF148">
    <property type="entry name" value="HTH-TYPE TRANSCRIPTIONAL REPRESSOR PURR-RELATED"/>
    <property type="match status" value="1"/>
</dbReference>
<evidence type="ECO:0000313" key="7">
    <source>
        <dbReference type="Proteomes" id="UP001499947"/>
    </source>
</evidence>
<dbReference type="Pfam" id="PF13377">
    <property type="entry name" value="Peripla_BP_3"/>
    <property type="match status" value="1"/>
</dbReference>